<dbReference type="InterPro" id="IPR035979">
    <property type="entry name" value="RBD_domain_sf"/>
</dbReference>
<feature type="region of interest" description="Disordered" evidence="3">
    <location>
        <begin position="469"/>
        <end position="507"/>
    </location>
</feature>
<dbReference type="GO" id="GO:0003723">
    <property type="term" value="F:RNA binding"/>
    <property type="evidence" value="ECO:0007669"/>
    <property type="project" value="UniProtKB-UniRule"/>
</dbReference>
<dbReference type="AlphaFoldDB" id="R9AE52"/>
<proteinExistence type="predicted"/>
<gene>
    <name evidence="5" type="ORF">J056_000948</name>
</gene>
<dbReference type="STRING" id="1299270.R9AE52"/>
<feature type="compositionally biased region" description="Polar residues" evidence="3">
    <location>
        <begin position="377"/>
        <end position="392"/>
    </location>
</feature>
<dbReference type="EMBL" id="KE007235">
    <property type="protein sequence ID" value="EOR00410.1"/>
    <property type="molecule type" value="Genomic_DNA"/>
</dbReference>
<dbReference type="Pfam" id="PF00076">
    <property type="entry name" value="RRM_1"/>
    <property type="match status" value="1"/>
</dbReference>
<feature type="region of interest" description="Disordered" evidence="3">
    <location>
        <begin position="741"/>
        <end position="776"/>
    </location>
</feature>
<accession>R9AE52</accession>
<organism evidence="5 6">
    <name type="scientific">Wallemia ichthyophaga (strain EXF-994 / CBS 113033)</name>
    <dbReference type="NCBI Taxonomy" id="1299270"/>
    <lineage>
        <taxon>Eukaryota</taxon>
        <taxon>Fungi</taxon>
        <taxon>Dikarya</taxon>
        <taxon>Basidiomycota</taxon>
        <taxon>Wallemiomycotina</taxon>
        <taxon>Wallemiomycetes</taxon>
        <taxon>Wallemiales</taxon>
        <taxon>Wallemiaceae</taxon>
        <taxon>Wallemia</taxon>
    </lineage>
</organism>
<dbReference type="SUPFAM" id="SSF54928">
    <property type="entry name" value="RNA-binding domain, RBD"/>
    <property type="match status" value="1"/>
</dbReference>
<name>R9AE52_WALI9</name>
<feature type="compositionally biased region" description="Low complexity" evidence="3">
    <location>
        <begin position="35"/>
        <end position="53"/>
    </location>
</feature>
<reference evidence="6" key="1">
    <citation type="journal article" date="2013" name="BMC Genomics">
        <title>Genome and transcriptome sequencing of the halophilic fungus Wallemia ichthyophaga: haloadaptations present and absent.</title>
        <authorList>
            <person name="Zajc J."/>
            <person name="Liu Y."/>
            <person name="Dai W."/>
            <person name="Yang Z."/>
            <person name="Hu J."/>
            <person name="Gostincar C."/>
            <person name="Gunde-Cimerman N."/>
        </authorList>
    </citation>
    <scope>NUCLEOTIDE SEQUENCE [LARGE SCALE GENOMIC DNA]</scope>
    <source>
        <strain evidence="6">EXF-994 / CBS 113033</strain>
    </source>
</reference>
<evidence type="ECO:0000313" key="6">
    <source>
        <dbReference type="Proteomes" id="UP000014064"/>
    </source>
</evidence>
<dbReference type="HOGENOM" id="CLU_019478_0_0_1"/>
<feature type="compositionally biased region" description="Low complexity" evidence="3">
    <location>
        <begin position="564"/>
        <end position="575"/>
    </location>
</feature>
<feature type="compositionally biased region" description="Polar residues" evidence="3">
    <location>
        <begin position="15"/>
        <end position="27"/>
    </location>
</feature>
<evidence type="ECO:0000256" key="3">
    <source>
        <dbReference type="SAM" id="MobiDB-lite"/>
    </source>
</evidence>
<feature type="region of interest" description="Disordered" evidence="3">
    <location>
        <begin position="329"/>
        <end position="360"/>
    </location>
</feature>
<dbReference type="SMART" id="SM00360">
    <property type="entry name" value="RRM"/>
    <property type="match status" value="1"/>
</dbReference>
<dbReference type="PROSITE" id="PS50102">
    <property type="entry name" value="RRM"/>
    <property type="match status" value="1"/>
</dbReference>
<dbReference type="OrthoDB" id="431169at2759"/>
<dbReference type="RefSeq" id="XP_009268851.1">
    <property type="nucleotide sequence ID" value="XM_009270576.1"/>
</dbReference>
<feature type="region of interest" description="Disordered" evidence="3">
    <location>
        <begin position="377"/>
        <end position="456"/>
    </location>
</feature>
<feature type="compositionally biased region" description="Low complexity" evidence="3">
    <location>
        <begin position="751"/>
        <end position="776"/>
    </location>
</feature>
<evidence type="ECO:0000313" key="5">
    <source>
        <dbReference type="EMBL" id="EOR00410.1"/>
    </source>
</evidence>
<feature type="compositionally biased region" description="Low complexity" evidence="3">
    <location>
        <begin position="337"/>
        <end position="353"/>
    </location>
</feature>
<feature type="region of interest" description="Disordered" evidence="3">
    <location>
        <begin position="587"/>
        <end position="659"/>
    </location>
</feature>
<dbReference type="OMA" id="HELYGNT"/>
<dbReference type="Proteomes" id="UP000014064">
    <property type="component" value="Unassembled WGS sequence"/>
</dbReference>
<feature type="region of interest" description="Disordered" evidence="3">
    <location>
        <begin position="1"/>
        <end position="118"/>
    </location>
</feature>
<sequence length="793" mass="83595">MTEIEDEDILAIPNNMETLSLPSSPKSNEPFFGYNSLLNSVSNPNSKSSPTKSHLSASVEPFNPSQRGDFSGSSSGNGNGSTPTVDLKSSPESDAHDTQSSFNPLFMPPPPLPLNAHRTNSFNHSQSQIHSHSTNADDISTIFVVGFPDDMTDREFQNMFIFSAEFEAATLKIPAKDVVPPPHKDPYSLAHIPSTSIMSERENAPGSAVDESANLHTNNMHMHANMNMNLNMNVTAAQQLSARKQTIGFAKFRSKPAALEAKDILSGRKIDSERGCVLKAEMAKKNLHTRSKKEENYMQATHSTQEGVGLGVGAGVGLGVGVGVGARDGFREGTRVNPPTSTSLNSQTSNSSLFGPSNSAWDGPRSSAVFEAFHNATSSPTTGSICSPNQETLFRPFDTEPTPPSGGFDPFQSNKYTLSPSGQTGQSGQLRQSRNHEKSNSSTLSPLNSLDAYSPPMYTNGGVTGGVSVSGNVSGNGSVSGNGNGNGSHMRPLSPRTLDPNSNSALASQSLGRRLSALALGHNLGGGHVSHSAQDLTSSNTTTSHIGLALNDVQVTKTSPPPAQSSSLQAGSLQTSSIHTLHSQLAQTGAQTGVQTSAQANAQKNTQTNAHTNTHTHTLTPTSTQSQTSNTAPSLAPLKPTNPADQNPPCSTLYVGNLTTPPPSQPVSLLEDALRALFSKQGGFKRLSFRQKANGPMCFVEFEDVHVATKTLHELYGNTLNGLIRGGIRLSYSKNPLGVRSNMAGGGSTGNTGNSNHSSNSGNSGNSSNSNNANTLNTLNTLQTHTHLHQSTR</sequence>
<dbReference type="Gene3D" id="3.30.70.330">
    <property type="match status" value="2"/>
</dbReference>
<dbReference type="eggNOG" id="KOG0118">
    <property type="taxonomic scope" value="Eukaryota"/>
</dbReference>
<evidence type="ECO:0000256" key="2">
    <source>
        <dbReference type="PROSITE-ProRule" id="PRU00176"/>
    </source>
</evidence>
<evidence type="ECO:0000256" key="1">
    <source>
        <dbReference type="ARBA" id="ARBA00022884"/>
    </source>
</evidence>
<dbReference type="InterPro" id="IPR012677">
    <property type="entry name" value="Nucleotide-bd_a/b_plait_sf"/>
</dbReference>
<dbReference type="PANTHER" id="PTHR10501">
    <property type="entry name" value="U1 SMALL NUCLEAR RIBONUCLEOPROTEIN A/U2 SMALL NUCLEAR RIBONUCLEOPROTEIN B"/>
    <property type="match status" value="1"/>
</dbReference>
<feature type="domain" description="RRM" evidence="4">
    <location>
        <begin position="651"/>
        <end position="735"/>
    </location>
</feature>
<dbReference type="GeneID" id="20373900"/>
<keyword evidence="6" id="KW-1185">Reference proteome</keyword>
<protein>
    <submittedName>
        <fullName evidence="5">Cell wall integrity protein scw1</fullName>
    </submittedName>
</protein>
<dbReference type="FunFam" id="3.30.70.330:FF:000428">
    <property type="entry name" value="Related to WHI3-involved in regulation of cell size"/>
    <property type="match status" value="1"/>
</dbReference>
<feature type="region of interest" description="Disordered" evidence="3">
    <location>
        <begin position="555"/>
        <end position="575"/>
    </location>
</feature>
<feature type="compositionally biased region" description="Low complexity" evidence="3">
    <location>
        <begin position="440"/>
        <end position="450"/>
    </location>
</feature>
<feature type="compositionally biased region" description="Polar residues" evidence="3">
    <location>
        <begin position="411"/>
        <end position="432"/>
    </location>
</feature>
<evidence type="ECO:0000259" key="4">
    <source>
        <dbReference type="PROSITE" id="PS50102"/>
    </source>
</evidence>
<dbReference type="InterPro" id="IPR000504">
    <property type="entry name" value="RRM_dom"/>
</dbReference>
<feature type="compositionally biased region" description="Low complexity" evidence="3">
    <location>
        <begin position="596"/>
        <end position="634"/>
    </location>
</feature>
<dbReference type="KEGG" id="wic:J056_000948"/>
<keyword evidence="1 2" id="KW-0694">RNA-binding</keyword>